<evidence type="ECO:0000256" key="2">
    <source>
        <dbReference type="PROSITE-ProRule" id="PRU00335"/>
    </source>
</evidence>
<evidence type="ECO:0000259" key="3">
    <source>
        <dbReference type="PROSITE" id="PS50977"/>
    </source>
</evidence>
<dbReference type="AlphaFoldDB" id="A0A7G5FI37"/>
<name>A0A7G5FI37_9CORY</name>
<dbReference type="Proteomes" id="UP000515570">
    <property type="component" value="Chromosome"/>
</dbReference>
<reference evidence="4 5" key="1">
    <citation type="submission" date="2020-07" db="EMBL/GenBank/DDBJ databases">
        <title>non toxigenic Corynebacterium sp. nov from a clinical source.</title>
        <authorList>
            <person name="Bernier A.-M."/>
            <person name="Bernard K."/>
        </authorList>
    </citation>
    <scope>NUCLEOTIDE SEQUENCE [LARGE SCALE GENOMIC DNA]</scope>
    <source>
        <strain evidence="5">NML 93-0612</strain>
    </source>
</reference>
<dbReference type="SUPFAM" id="SSF46689">
    <property type="entry name" value="Homeodomain-like"/>
    <property type="match status" value="1"/>
</dbReference>
<dbReference type="PROSITE" id="PS50977">
    <property type="entry name" value="HTH_TETR_2"/>
    <property type="match status" value="1"/>
</dbReference>
<keyword evidence="5" id="KW-1185">Reference proteome</keyword>
<dbReference type="Pfam" id="PF00440">
    <property type="entry name" value="TetR_N"/>
    <property type="match status" value="1"/>
</dbReference>
<sequence length="184" mass="21175">MDARDALSDALKSELETAELSRITVARLAARAGVTRQAFYYHFDDVYDAAAWLFQNEVARHILAHARYDAWAAGFEQLMTYMYTHRTQVQAILKSLTMPKTEVFFFRALRRMMTAIVAELADGYSLQPADRDFIIDHYTLAVVGHLMHWIATGMRDDPAQLAHRVEYVMRGHVLESIERYAQTD</sequence>
<evidence type="ECO:0000256" key="1">
    <source>
        <dbReference type="ARBA" id="ARBA00023125"/>
    </source>
</evidence>
<organism evidence="4 5">
    <name type="scientific">Corynebacterium hindlerae</name>
    <dbReference type="NCBI Taxonomy" id="699041"/>
    <lineage>
        <taxon>Bacteria</taxon>
        <taxon>Bacillati</taxon>
        <taxon>Actinomycetota</taxon>
        <taxon>Actinomycetes</taxon>
        <taxon>Mycobacteriales</taxon>
        <taxon>Corynebacteriaceae</taxon>
        <taxon>Corynebacterium</taxon>
    </lineage>
</organism>
<keyword evidence="1 2" id="KW-0238">DNA-binding</keyword>
<dbReference type="GO" id="GO:0003677">
    <property type="term" value="F:DNA binding"/>
    <property type="evidence" value="ECO:0007669"/>
    <property type="project" value="UniProtKB-UniRule"/>
</dbReference>
<protein>
    <submittedName>
        <fullName evidence="4">TetR/AcrR family transcriptional regulator C-terminal domain-containing protein</fullName>
    </submittedName>
</protein>
<proteinExistence type="predicted"/>
<evidence type="ECO:0000313" key="5">
    <source>
        <dbReference type="Proteomes" id="UP000515570"/>
    </source>
</evidence>
<dbReference type="RefSeq" id="WP_182387087.1">
    <property type="nucleotide sequence ID" value="NZ_CP059833.1"/>
</dbReference>
<dbReference type="InterPro" id="IPR039532">
    <property type="entry name" value="TetR_C_Firmicutes"/>
</dbReference>
<dbReference type="InterPro" id="IPR001647">
    <property type="entry name" value="HTH_TetR"/>
</dbReference>
<feature type="DNA-binding region" description="H-T-H motif" evidence="2">
    <location>
        <begin position="24"/>
        <end position="43"/>
    </location>
</feature>
<dbReference type="Gene3D" id="1.10.357.10">
    <property type="entry name" value="Tetracycline Repressor, domain 2"/>
    <property type="match status" value="1"/>
</dbReference>
<gene>
    <name evidence="4" type="ORF">HW450_06125</name>
</gene>
<dbReference type="Pfam" id="PF14278">
    <property type="entry name" value="TetR_C_8"/>
    <property type="match status" value="1"/>
</dbReference>
<accession>A0A7G5FI37</accession>
<evidence type="ECO:0000313" key="4">
    <source>
        <dbReference type="EMBL" id="QMV86278.1"/>
    </source>
</evidence>
<feature type="domain" description="HTH tetR-type" evidence="3">
    <location>
        <begin position="1"/>
        <end position="61"/>
    </location>
</feature>
<dbReference type="EMBL" id="CP059833">
    <property type="protein sequence ID" value="QMV86278.1"/>
    <property type="molecule type" value="Genomic_DNA"/>
</dbReference>
<dbReference type="InterPro" id="IPR009057">
    <property type="entry name" value="Homeodomain-like_sf"/>
</dbReference>